<reference evidence="3" key="1">
    <citation type="journal article" date="2019" name="Int. J. Syst. Evol. Microbiol.">
        <title>The Global Catalogue of Microorganisms (GCM) 10K type strain sequencing project: providing services to taxonomists for standard genome sequencing and annotation.</title>
        <authorList>
            <consortium name="The Broad Institute Genomics Platform"/>
            <consortium name="The Broad Institute Genome Sequencing Center for Infectious Disease"/>
            <person name="Wu L."/>
            <person name="Ma J."/>
        </authorList>
    </citation>
    <scope>NUCLEOTIDE SEQUENCE [LARGE SCALE GENOMIC DNA]</scope>
    <source>
        <strain evidence="3">NBRC 3271</strain>
    </source>
</reference>
<dbReference type="EMBL" id="BSNT01000062">
    <property type="protein sequence ID" value="GLQ59967.1"/>
    <property type="molecule type" value="Genomic_DNA"/>
</dbReference>
<name>A0ABQ5WJ13_GLUJA</name>
<accession>A0ABQ5WJ13</accession>
<protein>
    <submittedName>
        <fullName evidence="2">Uncharacterized protein</fullName>
    </submittedName>
</protein>
<evidence type="ECO:0000313" key="3">
    <source>
        <dbReference type="Proteomes" id="UP001156613"/>
    </source>
</evidence>
<feature type="region of interest" description="Disordered" evidence="1">
    <location>
        <begin position="41"/>
        <end position="70"/>
    </location>
</feature>
<evidence type="ECO:0000313" key="2">
    <source>
        <dbReference type="EMBL" id="GLQ59967.1"/>
    </source>
</evidence>
<sequence>MQACIERAGAQEQNGMSIRGDFGVVRQSKRAVSCFGKIDHAGGRFGGLGRQGSQQGRKKHAGQQGSAETE</sequence>
<dbReference type="Proteomes" id="UP001156613">
    <property type="component" value="Unassembled WGS sequence"/>
</dbReference>
<keyword evidence="3" id="KW-1185">Reference proteome</keyword>
<gene>
    <name evidence="2" type="ORF">GCM10010937_17700</name>
</gene>
<comment type="caution">
    <text evidence="2">The sequence shown here is derived from an EMBL/GenBank/DDBJ whole genome shotgun (WGS) entry which is preliminary data.</text>
</comment>
<proteinExistence type="predicted"/>
<organism evidence="2 3">
    <name type="scientific">Gluconobacter japonicus</name>
    <dbReference type="NCBI Taxonomy" id="376620"/>
    <lineage>
        <taxon>Bacteria</taxon>
        <taxon>Pseudomonadati</taxon>
        <taxon>Pseudomonadota</taxon>
        <taxon>Alphaproteobacteria</taxon>
        <taxon>Acetobacterales</taxon>
        <taxon>Acetobacteraceae</taxon>
        <taxon>Gluconobacter</taxon>
    </lineage>
</organism>
<evidence type="ECO:0000256" key="1">
    <source>
        <dbReference type="SAM" id="MobiDB-lite"/>
    </source>
</evidence>